<evidence type="ECO:0000313" key="2">
    <source>
        <dbReference type="Proteomes" id="UP000250043"/>
    </source>
</evidence>
<keyword evidence="2" id="KW-1185">Reference proteome</keyword>
<organism evidence="1 2">
    <name type="scientific">Obba rivulosa</name>
    <dbReference type="NCBI Taxonomy" id="1052685"/>
    <lineage>
        <taxon>Eukaryota</taxon>
        <taxon>Fungi</taxon>
        <taxon>Dikarya</taxon>
        <taxon>Basidiomycota</taxon>
        <taxon>Agaricomycotina</taxon>
        <taxon>Agaricomycetes</taxon>
        <taxon>Polyporales</taxon>
        <taxon>Gelatoporiaceae</taxon>
        <taxon>Obba</taxon>
    </lineage>
</organism>
<feature type="non-terminal residue" evidence="1">
    <location>
        <position position="50"/>
    </location>
</feature>
<dbReference type="AlphaFoldDB" id="A0A8E2AT05"/>
<evidence type="ECO:0000313" key="1">
    <source>
        <dbReference type="EMBL" id="OCH90393.1"/>
    </source>
</evidence>
<gene>
    <name evidence="1" type="ORF">OBBRIDRAFT_717457</name>
</gene>
<dbReference type="EMBL" id="KV722405">
    <property type="protein sequence ID" value="OCH90393.1"/>
    <property type="molecule type" value="Genomic_DNA"/>
</dbReference>
<protein>
    <submittedName>
        <fullName evidence="1">Uncharacterized protein</fullName>
    </submittedName>
</protein>
<dbReference type="Proteomes" id="UP000250043">
    <property type="component" value="Unassembled WGS sequence"/>
</dbReference>
<dbReference type="OrthoDB" id="2727133at2759"/>
<name>A0A8E2AT05_9APHY</name>
<sequence length="50" mass="5903">MWIYRGKFNWRKWADNEGITIVFFDRMALGGSVGAYWQWSETASGKRDVN</sequence>
<reference evidence="1 2" key="1">
    <citation type="submission" date="2016-07" db="EMBL/GenBank/DDBJ databases">
        <title>Draft genome of the white-rot fungus Obba rivulosa 3A-2.</title>
        <authorList>
            <consortium name="DOE Joint Genome Institute"/>
            <person name="Miettinen O."/>
            <person name="Riley R."/>
            <person name="Acob R."/>
            <person name="Barry K."/>
            <person name="Cullen D."/>
            <person name="De Vries R."/>
            <person name="Hainaut M."/>
            <person name="Hatakka A."/>
            <person name="Henrissat B."/>
            <person name="Hilden K."/>
            <person name="Kuo R."/>
            <person name="Labutti K."/>
            <person name="Lipzen A."/>
            <person name="Makela M.R."/>
            <person name="Sandor L."/>
            <person name="Spatafora J.W."/>
            <person name="Grigoriev I.V."/>
            <person name="Hibbett D.S."/>
        </authorList>
    </citation>
    <scope>NUCLEOTIDE SEQUENCE [LARGE SCALE GENOMIC DNA]</scope>
    <source>
        <strain evidence="1 2">3A-2</strain>
    </source>
</reference>
<proteinExistence type="predicted"/>
<accession>A0A8E2AT05</accession>